<keyword evidence="3" id="KW-1185">Reference proteome</keyword>
<organism evidence="2 3">
    <name type="scientific">Flavobacterium haoranii</name>
    <dbReference type="NCBI Taxonomy" id="683124"/>
    <lineage>
        <taxon>Bacteria</taxon>
        <taxon>Pseudomonadati</taxon>
        <taxon>Bacteroidota</taxon>
        <taxon>Flavobacteriia</taxon>
        <taxon>Flavobacteriales</taxon>
        <taxon>Flavobacteriaceae</taxon>
        <taxon>Flavobacterium</taxon>
    </lineage>
</organism>
<evidence type="ECO:0000313" key="3">
    <source>
        <dbReference type="Proteomes" id="UP000184232"/>
    </source>
</evidence>
<keyword evidence="1" id="KW-1133">Transmembrane helix</keyword>
<dbReference type="AlphaFoldDB" id="A0A1M6LDW8"/>
<gene>
    <name evidence="2" type="ORF">SAMN05444337_2463</name>
</gene>
<evidence type="ECO:0000313" key="2">
    <source>
        <dbReference type="EMBL" id="SHJ69275.1"/>
    </source>
</evidence>
<accession>A0A1M6LDW8</accession>
<dbReference type="Proteomes" id="UP000184232">
    <property type="component" value="Unassembled WGS sequence"/>
</dbReference>
<keyword evidence="1" id="KW-0472">Membrane</keyword>
<name>A0A1M6LDW8_9FLAO</name>
<keyword evidence="1" id="KW-0812">Transmembrane</keyword>
<protein>
    <submittedName>
        <fullName evidence="2">Uncharacterized protein</fullName>
    </submittedName>
</protein>
<reference evidence="3" key="1">
    <citation type="submission" date="2016-11" db="EMBL/GenBank/DDBJ databases">
        <authorList>
            <person name="Varghese N."/>
            <person name="Submissions S."/>
        </authorList>
    </citation>
    <scope>NUCLEOTIDE SEQUENCE [LARGE SCALE GENOMIC DNA]</scope>
    <source>
        <strain evidence="3">DSM 22807</strain>
    </source>
</reference>
<feature type="transmembrane region" description="Helical" evidence="1">
    <location>
        <begin position="51"/>
        <end position="70"/>
    </location>
</feature>
<proteinExistence type="predicted"/>
<sequence>MKTTKILGTVLLLVGLYTGYLGMQKVNNNSAEIKALGVELDVSNENGKQEGFIYLGIGAVLVFGGAYLTGKK</sequence>
<dbReference type="RefSeq" id="WP_072785516.1">
    <property type="nucleotide sequence ID" value="NZ_CP045292.1"/>
</dbReference>
<dbReference type="OrthoDB" id="1370726at2"/>
<dbReference type="EMBL" id="FQZH01000005">
    <property type="protein sequence ID" value="SHJ69275.1"/>
    <property type="molecule type" value="Genomic_DNA"/>
</dbReference>
<evidence type="ECO:0000256" key="1">
    <source>
        <dbReference type="SAM" id="Phobius"/>
    </source>
</evidence>